<evidence type="ECO:0000256" key="1">
    <source>
        <dbReference type="ARBA" id="ARBA00008361"/>
    </source>
</evidence>
<organism evidence="5 6">
    <name type="scientific">Trebonia kvetii</name>
    <dbReference type="NCBI Taxonomy" id="2480626"/>
    <lineage>
        <taxon>Bacteria</taxon>
        <taxon>Bacillati</taxon>
        <taxon>Actinomycetota</taxon>
        <taxon>Actinomycetes</taxon>
        <taxon>Streptosporangiales</taxon>
        <taxon>Treboniaceae</taxon>
        <taxon>Trebonia</taxon>
    </lineage>
</organism>
<evidence type="ECO:0000313" key="6">
    <source>
        <dbReference type="Proteomes" id="UP000460272"/>
    </source>
</evidence>
<dbReference type="PANTHER" id="PTHR44942:SF4">
    <property type="entry name" value="METHYLTRANSFERASE TYPE 11 DOMAIN-CONTAINING PROTEIN"/>
    <property type="match status" value="1"/>
</dbReference>
<name>A0A6P2BZP7_9ACTN</name>
<dbReference type="Gene3D" id="3.40.50.150">
    <property type="entry name" value="Vaccinia Virus protein VP39"/>
    <property type="match status" value="1"/>
</dbReference>
<dbReference type="SUPFAM" id="SSF53335">
    <property type="entry name" value="S-adenosyl-L-methionine-dependent methyltransferases"/>
    <property type="match status" value="1"/>
</dbReference>
<evidence type="ECO:0000256" key="3">
    <source>
        <dbReference type="ARBA" id="ARBA00022679"/>
    </source>
</evidence>
<gene>
    <name evidence="5" type="ORF">EAS64_23185</name>
</gene>
<comment type="caution">
    <text evidence="5">The sequence shown here is derived from an EMBL/GenBank/DDBJ whole genome shotgun (WGS) entry which is preliminary data.</text>
</comment>
<keyword evidence="6" id="KW-1185">Reference proteome</keyword>
<dbReference type="InterPro" id="IPR013216">
    <property type="entry name" value="Methyltransf_11"/>
</dbReference>
<reference evidence="5 6" key="1">
    <citation type="submission" date="2018-11" db="EMBL/GenBank/DDBJ databases">
        <title>Trebonia kvetii gen.nov., sp.nov., a novel acidophilic actinobacterium, and proposal of the new actinobacterial family Treboniaceae fam. nov.</title>
        <authorList>
            <person name="Rapoport D."/>
            <person name="Sagova-Mareckova M."/>
            <person name="Sedlacek I."/>
            <person name="Provaznik J."/>
            <person name="Kralova S."/>
            <person name="Pavlinic D."/>
            <person name="Benes V."/>
            <person name="Kopecky J."/>
        </authorList>
    </citation>
    <scope>NUCLEOTIDE SEQUENCE [LARGE SCALE GENOMIC DNA]</scope>
    <source>
        <strain evidence="5 6">15Tr583</strain>
    </source>
</reference>
<dbReference type="CDD" id="cd02440">
    <property type="entry name" value="AdoMet_MTases"/>
    <property type="match status" value="1"/>
</dbReference>
<dbReference type="PANTHER" id="PTHR44942">
    <property type="entry name" value="METHYLTRANSF_11 DOMAIN-CONTAINING PROTEIN"/>
    <property type="match status" value="1"/>
</dbReference>
<dbReference type="OrthoDB" id="9797252at2"/>
<dbReference type="InterPro" id="IPR029063">
    <property type="entry name" value="SAM-dependent_MTases_sf"/>
</dbReference>
<dbReference type="Pfam" id="PF08241">
    <property type="entry name" value="Methyltransf_11"/>
    <property type="match status" value="1"/>
</dbReference>
<dbReference type="AlphaFoldDB" id="A0A6P2BZP7"/>
<protein>
    <submittedName>
        <fullName evidence="5">Class I SAM-dependent methyltransferase</fullName>
    </submittedName>
</protein>
<sequence length="254" mass="26832">MRRGSSFGAVAQAYAEYRPDYPADAVRWCTAPVGDIGSLRVLDLGAGTGKLTALLARLGANVTAVEPDEAMLTELRRQLPAVRALAGSAEAIPLPDGAVDAVLCGQALHWFNLERALPEIARVLVPGGTLGGLWNSDDDRVDWVAGLQEAAAGAASPSLSRRRSEAASWGPAQFGRALFTPTERAEFPNSHRLTADSLVSLIGTHSQVLVMEPGDRNPLIANIRAYLGSRPETAAGEFDLPMVTSVIRAVRNAG</sequence>
<dbReference type="Proteomes" id="UP000460272">
    <property type="component" value="Unassembled WGS sequence"/>
</dbReference>
<evidence type="ECO:0000256" key="2">
    <source>
        <dbReference type="ARBA" id="ARBA00022603"/>
    </source>
</evidence>
<dbReference type="EMBL" id="RPFW01000004">
    <property type="protein sequence ID" value="TVZ03696.1"/>
    <property type="molecule type" value="Genomic_DNA"/>
</dbReference>
<dbReference type="InterPro" id="IPR051052">
    <property type="entry name" value="Diverse_substrate_MTase"/>
</dbReference>
<evidence type="ECO:0000259" key="4">
    <source>
        <dbReference type="Pfam" id="PF08241"/>
    </source>
</evidence>
<dbReference type="GO" id="GO:0000179">
    <property type="term" value="F:rRNA (adenine-N6,N6-)-dimethyltransferase activity"/>
    <property type="evidence" value="ECO:0007669"/>
    <property type="project" value="InterPro"/>
</dbReference>
<proteinExistence type="inferred from homology"/>
<dbReference type="PROSITE" id="PS01131">
    <property type="entry name" value="RRNA_A_DIMETH"/>
    <property type="match status" value="1"/>
</dbReference>
<accession>A0A6P2BZP7</accession>
<keyword evidence="3 5" id="KW-0808">Transferase</keyword>
<comment type="similarity">
    <text evidence="1">Belongs to the methyltransferase superfamily.</text>
</comment>
<keyword evidence="2 5" id="KW-0489">Methyltransferase</keyword>
<evidence type="ECO:0000313" key="5">
    <source>
        <dbReference type="EMBL" id="TVZ03696.1"/>
    </source>
</evidence>
<dbReference type="InterPro" id="IPR020596">
    <property type="entry name" value="rRNA_Ade_Mease_Trfase_CS"/>
</dbReference>
<feature type="domain" description="Methyltransferase type 11" evidence="4">
    <location>
        <begin position="42"/>
        <end position="130"/>
    </location>
</feature>